<gene>
    <name evidence="4" type="ORF">P0E79_15670</name>
</gene>
<feature type="transmembrane region" description="Helical" evidence="2">
    <location>
        <begin position="155"/>
        <end position="172"/>
    </location>
</feature>
<evidence type="ECO:0000313" key="5">
    <source>
        <dbReference type="Proteomes" id="UP001173174"/>
    </source>
</evidence>
<accession>A0AAW7KF94</accession>
<evidence type="ECO:0000313" key="4">
    <source>
        <dbReference type="EMBL" id="MDN3193905.1"/>
    </source>
</evidence>
<evidence type="ECO:0000256" key="1">
    <source>
        <dbReference type="ARBA" id="ARBA00009067"/>
    </source>
</evidence>
<keyword evidence="2" id="KW-1133">Transmembrane helix</keyword>
<keyword evidence="2" id="KW-0812">Transmembrane</keyword>
<dbReference type="GO" id="GO:0004175">
    <property type="term" value="F:endopeptidase activity"/>
    <property type="evidence" value="ECO:0007669"/>
    <property type="project" value="UniProtKB-ARBA"/>
</dbReference>
<comment type="similarity">
    <text evidence="1">Belongs to the UPF0177 family.</text>
</comment>
<dbReference type="PANTHER" id="PTHR36435:SF1">
    <property type="entry name" value="CAAX AMINO TERMINAL PROTEASE FAMILY PROTEIN"/>
    <property type="match status" value="1"/>
</dbReference>
<dbReference type="GO" id="GO:0008237">
    <property type="term" value="F:metallopeptidase activity"/>
    <property type="evidence" value="ECO:0007669"/>
    <property type="project" value="UniProtKB-KW"/>
</dbReference>
<proteinExistence type="inferred from homology"/>
<feature type="transmembrane region" description="Helical" evidence="2">
    <location>
        <begin position="128"/>
        <end position="149"/>
    </location>
</feature>
<feature type="transmembrane region" description="Helical" evidence="2">
    <location>
        <begin position="98"/>
        <end position="116"/>
    </location>
</feature>
<feature type="domain" description="CAAX prenyl protease 2/Lysostaphin resistance protein A-like" evidence="3">
    <location>
        <begin position="102"/>
        <end position="190"/>
    </location>
</feature>
<name>A0AAW7KF94_ENTFL</name>
<keyword evidence="4" id="KW-0378">Hydrolase</keyword>
<dbReference type="RefSeq" id="WP_173958575.1">
    <property type="nucleotide sequence ID" value="NZ_JAAMSK010000001.1"/>
</dbReference>
<dbReference type="PANTHER" id="PTHR36435">
    <property type="entry name" value="SLR1288 PROTEIN"/>
    <property type="match status" value="1"/>
</dbReference>
<evidence type="ECO:0000256" key="2">
    <source>
        <dbReference type="SAM" id="Phobius"/>
    </source>
</evidence>
<dbReference type="Pfam" id="PF02517">
    <property type="entry name" value="Rce1-like"/>
    <property type="match status" value="1"/>
</dbReference>
<keyword evidence="2" id="KW-0472">Membrane</keyword>
<comment type="caution">
    <text evidence="4">The sequence shown here is derived from an EMBL/GenBank/DDBJ whole genome shotgun (WGS) entry which is preliminary data.</text>
</comment>
<sequence length="195" mass="21741">MQAGSLLLLAISLLFDNNLVESSFANLVTGLTITAIVGIVLFWKEIVAGFDYFKEETLWRIFSIFLWVGLIFLVDVIIQKIMSNNPIANQQDVLSFGAQFPLLVTLFFLAIVGPIAEELVFRQVLMNCLSETIGIASATIISIFLFTFMHTQQPLDFLIYLPGAILLSAAYLKSNRSLVFVMAIHIVNNMLGFLL</sequence>
<dbReference type="Proteomes" id="UP001173174">
    <property type="component" value="Unassembled WGS sequence"/>
</dbReference>
<dbReference type="InterPro" id="IPR052710">
    <property type="entry name" value="CAAX_protease"/>
</dbReference>
<keyword evidence="4" id="KW-0482">Metalloprotease</keyword>
<evidence type="ECO:0000259" key="3">
    <source>
        <dbReference type="Pfam" id="PF02517"/>
    </source>
</evidence>
<dbReference type="AlphaFoldDB" id="A0AAW7KF94"/>
<reference evidence="4" key="1">
    <citation type="journal article" date="2023" name="Pathogens">
        <title>Prevalence of Enterococcus spp. and the Whole-Genome Characteristics of Enterococcus faecium and Enterococcus faecalis Strains Isolated from Free-Living Birds in Poland.</title>
        <authorList>
            <person name="Kwit R."/>
            <person name="Zajac M."/>
            <person name="Smialowska-Weglinska A."/>
            <person name="Skarzynska M."/>
            <person name="Bomba A."/>
            <person name="Lalak A."/>
            <person name="Skrzypiec E."/>
            <person name="Wojdat D."/>
            <person name="Koza W."/>
            <person name="Mikos-Wojewoda E."/>
            <person name="Pasim P."/>
            <person name="Skora M."/>
            <person name="Polak M."/>
            <person name="Wiacek J."/>
            <person name="Wasyl D."/>
        </authorList>
    </citation>
    <scope>NUCLEOTIDE SEQUENCE</scope>
    <source>
        <strain evidence="4">691B_2</strain>
    </source>
</reference>
<feature type="transmembrane region" description="Helical" evidence="2">
    <location>
        <begin position="177"/>
        <end position="194"/>
    </location>
</feature>
<feature type="transmembrane region" description="Helical" evidence="2">
    <location>
        <begin position="57"/>
        <end position="78"/>
    </location>
</feature>
<feature type="transmembrane region" description="Helical" evidence="2">
    <location>
        <begin position="32"/>
        <end position="50"/>
    </location>
</feature>
<protein>
    <submittedName>
        <fullName evidence="4">CPBP family intramembrane metalloprotease</fullName>
    </submittedName>
</protein>
<reference evidence="4" key="2">
    <citation type="submission" date="2023-03" db="EMBL/GenBank/DDBJ databases">
        <authorList>
            <person name="Zajac M."/>
            <person name="Kwit R."/>
            <person name="Wasyl D."/>
        </authorList>
    </citation>
    <scope>NUCLEOTIDE SEQUENCE</scope>
    <source>
        <strain evidence="4">691B_2</strain>
    </source>
</reference>
<dbReference type="InterPro" id="IPR003675">
    <property type="entry name" value="Rce1/LyrA-like_dom"/>
</dbReference>
<keyword evidence="4" id="KW-0645">Protease</keyword>
<dbReference type="EMBL" id="JAREWH010000054">
    <property type="protein sequence ID" value="MDN3193905.1"/>
    <property type="molecule type" value="Genomic_DNA"/>
</dbReference>
<organism evidence="4 5">
    <name type="scientific">Enterococcus faecalis</name>
    <name type="common">Streptococcus faecalis</name>
    <dbReference type="NCBI Taxonomy" id="1351"/>
    <lineage>
        <taxon>Bacteria</taxon>
        <taxon>Bacillati</taxon>
        <taxon>Bacillota</taxon>
        <taxon>Bacilli</taxon>
        <taxon>Lactobacillales</taxon>
        <taxon>Enterococcaceae</taxon>
        <taxon>Enterococcus</taxon>
    </lineage>
</organism>
<dbReference type="GO" id="GO:0080120">
    <property type="term" value="P:CAAX-box protein maturation"/>
    <property type="evidence" value="ECO:0007669"/>
    <property type="project" value="UniProtKB-ARBA"/>
</dbReference>